<dbReference type="Pfam" id="PF00436">
    <property type="entry name" value="SSB"/>
    <property type="match status" value="1"/>
</dbReference>
<dbReference type="CDD" id="cd04496">
    <property type="entry name" value="SSB_OBF"/>
    <property type="match status" value="1"/>
</dbReference>
<reference evidence="3" key="1">
    <citation type="submission" date="2020-10" db="EMBL/GenBank/DDBJ databases">
        <title>Ca. Dormibacterota MAGs.</title>
        <authorList>
            <person name="Montgomery K."/>
        </authorList>
    </citation>
    <scope>NUCLEOTIDE SEQUENCE [LARGE SCALE GENOMIC DNA]</scope>
    <source>
        <strain evidence="3">SC8812_S17_10</strain>
    </source>
</reference>
<dbReference type="Proteomes" id="UP000612893">
    <property type="component" value="Unassembled WGS sequence"/>
</dbReference>
<dbReference type="EMBL" id="JAEKNR010000235">
    <property type="protein sequence ID" value="MBJ7601157.1"/>
    <property type="molecule type" value="Genomic_DNA"/>
</dbReference>
<evidence type="ECO:0000313" key="4">
    <source>
        <dbReference type="Proteomes" id="UP000612893"/>
    </source>
</evidence>
<comment type="caution">
    <text evidence="3">The sequence shown here is derived from an EMBL/GenBank/DDBJ whole genome shotgun (WGS) entry which is preliminary data.</text>
</comment>
<proteinExistence type="predicted"/>
<evidence type="ECO:0000313" key="3">
    <source>
        <dbReference type="EMBL" id="MBJ7601157.1"/>
    </source>
</evidence>
<keyword evidence="1 2" id="KW-0238">DNA-binding</keyword>
<dbReference type="InterPro" id="IPR000424">
    <property type="entry name" value="Primosome_PriB/ssb"/>
</dbReference>
<keyword evidence="4" id="KW-1185">Reference proteome</keyword>
<sequence length="62" mass="7066">MTYRRLAELVGEYTRKGSLVLVQGHLHTDRWAAQDGAQRQRPVVIGESVQFLSRAPELEEES</sequence>
<organism evidence="3 4">
    <name type="scientific">Candidatus Nephthysia bennettiae</name>
    <dbReference type="NCBI Taxonomy" id="3127016"/>
    <lineage>
        <taxon>Bacteria</taxon>
        <taxon>Bacillati</taxon>
        <taxon>Candidatus Dormiibacterota</taxon>
        <taxon>Candidatus Dormibacteria</taxon>
        <taxon>Candidatus Dormibacterales</taxon>
        <taxon>Candidatus Dormibacteraceae</taxon>
        <taxon>Candidatus Nephthysia</taxon>
    </lineage>
</organism>
<dbReference type="AlphaFoldDB" id="A0A934KCF2"/>
<name>A0A934KCF2_9BACT</name>
<dbReference type="PROSITE" id="PS50935">
    <property type="entry name" value="SSB"/>
    <property type="match status" value="1"/>
</dbReference>
<protein>
    <submittedName>
        <fullName evidence="3">Single-stranded DNA-binding protein</fullName>
    </submittedName>
</protein>
<dbReference type="GO" id="GO:0003677">
    <property type="term" value="F:DNA binding"/>
    <property type="evidence" value="ECO:0007669"/>
    <property type="project" value="UniProtKB-UniRule"/>
</dbReference>
<dbReference type="InterPro" id="IPR012340">
    <property type="entry name" value="NA-bd_OB-fold"/>
</dbReference>
<gene>
    <name evidence="3" type="ORF">JF922_24180</name>
</gene>
<accession>A0A934KCF2</accession>
<dbReference type="RefSeq" id="WP_338205272.1">
    <property type="nucleotide sequence ID" value="NZ_JAEKNR010000235.1"/>
</dbReference>
<dbReference type="Gene3D" id="2.40.50.140">
    <property type="entry name" value="Nucleic acid-binding proteins"/>
    <property type="match status" value="1"/>
</dbReference>
<dbReference type="SUPFAM" id="SSF50249">
    <property type="entry name" value="Nucleic acid-binding proteins"/>
    <property type="match status" value="1"/>
</dbReference>
<evidence type="ECO:0000256" key="1">
    <source>
        <dbReference type="ARBA" id="ARBA00023125"/>
    </source>
</evidence>
<evidence type="ECO:0000256" key="2">
    <source>
        <dbReference type="PROSITE-ProRule" id="PRU00252"/>
    </source>
</evidence>